<dbReference type="RefSeq" id="WP_058484673.1">
    <property type="nucleotide sequence ID" value="NZ_CAAAII010000012.1"/>
</dbReference>
<accession>A0A0W0YWC4</accession>
<evidence type="ECO:0000313" key="3">
    <source>
        <dbReference type="Proteomes" id="UP000054877"/>
    </source>
</evidence>
<name>A0A0W0YWC4_LEGSP</name>
<dbReference type="Proteomes" id="UP000054877">
    <property type="component" value="Unassembled WGS sequence"/>
</dbReference>
<dbReference type="SUPFAM" id="SSF52317">
    <property type="entry name" value="Class I glutamine amidotransferase-like"/>
    <property type="match status" value="1"/>
</dbReference>
<dbReference type="CDD" id="cd01741">
    <property type="entry name" value="GATase1_1"/>
    <property type="match status" value="1"/>
</dbReference>
<protein>
    <submittedName>
        <fullName evidence="2">Glutamine amidotransferase, class I</fullName>
    </submittedName>
</protein>
<reference evidence="2 3" key="1">
    <citation type="submission" date="2015-11" db="EMBL/GenBank/DDBJ databases">
        <title>Genomic analysis of 38 Legionella species identifies large and diverse effector repertoires.</title>
        <authorList>
            <person name="Burstein D."/>
            <person name="Amaro F."/>
            <person name="Zusman T."/>
            <person name="Lifshitz Z."/>
            <person name="Cohen O."/>
            <person name="Gilbert J.A."/>
            <person name="Pupko T."/>
            <person name="Shuman H.A."/>
            <person name="Segal G."/>
        </authorList>
    </citation>
    <scope>NUCLEOTIDE SEQUENCE [LARGE SCALE GENOMIC DNA]</scope>
    <source>
        <strain evidence="2 3">Mt.St.Helens-9</strain>
    </source>
</reference>
<dbReference type="PROSITE" id="PS51273">
    <property type="entry name" value="GATASE_TYPE_1"/>
    <property type="match status" value="1"/>
</dbReference>
<dbReference type="GO" id="GO:0005829">
    <property type="term" value="C:cytosol"/>
    <property type="evidence" value="ECO:0007669"/>
    <property type="project" value="TreeGrafter"/>
</dbReference>
<dbReference type="Pfam" id="PF00117">
    <property type="entry name" value="GATase"/>
    <property type="match status" value="1"/>
</dbReference>
<dbReference type="InterPro" id="IPR017926">
    <property type="entry name" value="GATASE"/>
</dbReference>
<dbReference type="PANTHER" id="PTHR42695">
    <property type="entry name" value="GLUTAMINE AMIDOTRANSFERASE YLR126C-RELATED"/>
    <property type="match status" value="1"/>
</dbReference>
<dbReference type="GO" id="GO:0016740">
    <property type="term" value="F:transferase activity"/>
    <property type="evidence" value="ECO:0007669"/>
    <property type="project" value="UniProtKB-KW"/>
</dbReference>
<keyword evidence="2" id="KW-0315">Glutamine amidotransferase</keyword>
<proteinExistence type="predicted"/>
<dbReference type="EMBL" id="LNYX01000034">
    <property type="protein sequence ID" value="KTD61140.1"/>
    <property type="molecule type" value="Genomic_DNA"/>
</dbReference>
<dbReference type="InterPro" id="IPR029062">
    <property type="entry name" value="Class_I_gatase-like"/>
</dbReference>
<evidence type="ECO:0000313" key="2">
    <source>
        <dbReference type="EMBL" id="KTD61140.1"/>
    </source>
</evidence>
<evidence type="ECO:0000259" key="1">
    <source>
        <dbReference type="Pfam" id="PF00117"/>
    </source>
</evidence>
<feature type="domain" description="Glutamine amidotransferase" evidence="1">
    <location>
        <begin position="79"/>
        <end position="190"/>
    </location>
</feature>
<dbReference type="PATRIC" id="fig|452.5.peg.3055"/>
<dbReference type="AlphaFoldDB" id="A0A0W0YWC4"/>
<dbReference type="Gene3D" id="3.40.50.880">
    <property type="match status" value="1"/>
</dbReference>
<dbReference type="STRING" id="452.Lspi_2760"/>
<dbReference type="InterPro" id="IPR044992">
    <property type="entry name" value="ChyE-like"/>
</dbReference>
<gene>
    <name evidence="2" type="ORF">Lspi_2760</name>
</gene>
<sequence>MKLGLLLCDQVKEPLASIHGQYPAMFARLLLQADPTLIFPVYNAEREELPKHIDAADAYLITGSRHGVLDGYRWITKLEEFLLQLHHAEKKVVGICFGHQLLAKVLGGQVDKAPQGWGIGVSQNQITRQQPWMTPGKNSLHLPVSHQDQVITPPLEAEILAGSAFCPFYMMQIGHHLMTVQGHPEFSTSYTRALIETRRDILGPKLAEESVKSLQLPVDNKLFAHWIVNFLREPGLN</sequence>
<dbReference type="PANTHER" id="PTHR42695:SF5">
    <property type="entry name" value="GLUTAMINE AMIDOTRANSFERASE YLR126C-RELATED"/>
    <property type="match status" value="1"/>
</dbReference>
<dbReference type="OrthoDB" id="9813383at2"/>
<keyword evidence="3" id="KW-1185">Reference proteome</keyword>
<comment type="caution">
    <text evidence="2">The sequence shown here is derived from an EMBL/GenBank/DDBJ whole genome shotgun (WGS) entry which is preliminary data.</text>
</comment>
<keyword evidence="2" id="KW-0808">Transferase</keyword>
<organism evidence="2 3">
    <name type="scientific">Legionella spiritensis</name>
    <dbReference type="NCBI Taxonomy" id="452"/>
    <lineage>
        <taxon>Bacteria</taxon>
        <taxon>Pseudomonadati</taxon>
        <taxon>Pseudomonadota</taxon>
        <taxon>Gammaproteobacteria</taxon>
        <taxon>Legionellales</taxon>
        <taxon>Legionellaceae</taxon>
        <taxon>Legionella</taxon>
    </lineage>
</organism>